<keyword evidence="4" id="KW-0808">Transferase</keyword>
<dbReference type="CDD" id="cd00082">
    <property type="entry name" value="HisKA"/>
    <property type="match status" value="1"/>
</dbReference>
<dbReference type="Gene3D" id="1.10.287.130">
    <property type="match status" value="1"/>
</dbReference>
<dbReference type="Pfam" id="PF00512">
    <property type="entry name" value="HisKA"/>
    <property type="match status" value="1"/>
</dbReference>
<dbReference type="EC" id="2.7.13.3" evidence="2"/>
<dbReference type="Pfam" id="PF08447">
    <property type="entry name" value="PAS_3"/>
    <property type="match status" value="1"/>
</dbReference>
<dbReference type="InterPro" id="IPR036890">
    <property type="entry name" value="HATPase_C_sf"/>
</dbReference>
<evidence type="ECO:0000256" key="1">
    <source>
        <dbReference type="ARBA" id="ARBA00000085"/>
    </source>
</evidence>
<dbReference type="Gene3D" id="3.30.565.10">
    <property type="entry name" value="Histidine kinase-like ATPase, C-terminal domain"/>
    <property type="match status" value="1"/>
</dbReference>
<dbReference type="FunFam" id="3.30.450.20:FF:000099">
    <property type="entry name" value="Sensory box sensor histidine kinase"/>
    <property type="match status" value="1"/>
</dbReference>
<dbReference type="SMART" id="SM00388">
    <property type="entry name" value="HisKA"/>
    <property type="match status" value="1"/>
</dbReference>
<evidence type="ECO:0000313" key="9">
    <source>
        <dbReference type="EMBL" id="PQJ08943.1"/>
    </source>
</evidence>
<dbReference type="InterPro" id="IPR004358">
    <property type="entry name" value="Sig_transdc_His_kin-like_C"/>
</dbReference>
<feature type="domain" description="PAC" evidence="8">
    <location>
        <begin position="589"/>
        <end position="641"/>
    </location>
</feature>
<keyword evidence="5" id="KW-0418">Kinase</keyword>
<dbReference type="InterPro" id="IPR005467">
    <property type="entry name" value="His_kinase_dom"/>
</dbReference>
<dbReference type="PROSITE" id="PS50109">
    <property type="entry name" value="HIS_KIN"/>
    <property type="match status" value="1"/>
</dbReference>
<keyword evidence="10" id="KW-1185">Reference proteome</keyword>
<dbReference type="PANTHER" id="PTHR43304">
    <property type="entry name" value="PHYTOCHROME-LIKE PROTEIN CPH1"/>
    <property type="match status" value="1"/>
</dbReference>
<organism evidence="9 10">
    <name type="scientific">Flavipsychrobacter stenotrophus</name>
    <dbReference type="NCBI Taxonomy" id="2077091"/>
    <lineage>
        <taxon>Bacteria</taxon>
        <taxon>Pseudomonadati</taxon>
        <taxon>Bacteroidota</taxon>
        <taxon>Chitinophagia</taxon>
        <taxon>Chitinophagales</taxon>
        <taxon>Chitinophagaceae</taxon>
        <taxon>Flavipsychrobacter</taxon>
    </lineage>
</organism>
<evidence type="ECO:0000256" key="4">
    <source>
        <dbReference type="ARBA" id="ARBA00022679"/>
    </source>
</evidence>
<dbReference type="SMART" id="SM00086">
    <property type="entry name" value="PAC"/>
    <property type="match status" value="3"/>
</dbReference>
<protein>
    <recommendedName>
        <fullName evidence="2">histidine kinase</fullName>
        <ecNumber evidence="2">2.7.13.3</ecNumber>
    </recommendedName>
</protein>
<name>A0A2S7SPV7_9BACT</name>
<dbReference type="CDD" id="cd00130">
    <property type="entry name" value="PAS"/>
    <property type="match status" value="1"/>
</dbReference>
<dbReference type="SUPFAM" id="SSF55874">
    <property type="entry name" value="ATPase domain of HSP90 chaperone/DNA topoisomerase II/histidine kinase"/>
    <property type="match status" value="1"/>
</dbReference>
<keyword evidence="3" id="KW-0597">Phosphoprotein</keyword>
<proteinExistence type="predicted"/>
<evidence type="ECO:0000256" key="3">
    <source>
        <dbReference type="ARBA" id="ARBA00022553"/>
    </source>
</evidence>
<reference evidence="9 10" key="1">
    <citation type="submission" date="2018-01" db="EMBL/GenBank/DDBJ databases">
        <title>A novel member of the phylum Bacteroidetes isolated from glacier ice.</title>
        <authorList>
            <person name="Liu Q."/>
            <person name="Xin Y.-H."/>
        </authorList>
    </citation>
    <scope>NUCLEOTIDE SEQUENCE [LARGE SCALE GENOMIC DNA]</scope>
    <source>
        <strain evidence="9 10">RB1R16</strain>
    </source>
</reference>
<comment type="caution">
    <text evidence="9">The sequence shown here is derived from an EMBL/GenBank/DDBJ whole genome shotgun (WGS) entry which is preliminary data.</text>
</comment>
<dbReference type="PROSITE" id="PS50113">
    <property type="entry name" value="PAC"/>
    <property type="match status" value="1"/>
</dbReference>
<dbReference type="SUPFAM" id="SSF47384">
    <property type="entry name" value="Homodimeric domain of signal transducing histidine kinase"/>
    <property type="match status" value="1"/>
</dbReference>
<evidence type="ECO:0000259" key="8">
    <source>
        <dbReference type="PROSITE" id="PS50113"/>
    </source>
</evidence>
<feature type="domain" description="Histidine kinase" evidence="7">
    <location>
        <begin position="670"/>
        <end position="897"/>
    </location>
</feature>
<dbReference type="InterPro" id="IPR035965">
    <property type="entry name" value="PAS-like_dom_sf"/>
</dbReference>
<dbReference type="Pfam" id="PF08448">
    <property type="entry name" value="PAS_4"/>
    <property type="match status" value="3"/>
</dbReference>
<dbReference type="GO" id="GO:0000155">
    <property type="term" value="F:phosphorelay sensor kinase activity"/>
    <property type="evidence" value="ECO:0007669"/>
    <property type="project" value="InterPro"/>
</dbReference>
<gene>
    <name evidence="9" type="ORF">CJD36_021275</name>
</gene>
<dbReference type="EMBL" id="PPSL01000009">
    <property type="protein sequence ID" value="PQJ08943.1"/>
    <property type="molecule type" value="Genomic_DNA"/>
</dbReference>
<dbReference type="AlphaFoldDB" id="A0A2S7SPV7"/>
<dbReference type="InterPro" id="IPR036097">
    <property type="entry name" value="HisK_dim/P_sf"/>
</dbReference>
<dbReference type="InterPro" id="IPR003594">
    <property type="entry name" value="HATPase_dom"/>
</dbReference>
<dbReference type="NCBIfam" id="TIGR00229">
    <property type="entry name" value="sensory_box"/>
    <property type="match status" value="2"/>
</dbReference>
<dbReference type="InterPro" id="IPR000014">
    <property type="entry name" value="PAS"/>
</dbReference>
<feature type="coiled-coil region" evidence="6">
    <location>
        <begin position="629"/>
        <end position="663"/>
    </location>
</feature>
<dbReference type="InterPro" id="IPR003661">
    <property type="entry name" value="HisK_dim/P_dom"/>
</dbReference>
<sequence length="908" mass="104166">MLMESPFAFCVMKGKDMTVTLANDLTKEFWGKGMDVEGKTLMQVLPEMKNQPFPAMLDSVYTTGIPVYVNEMLARLQHKDEMKERYFNIVYQPDHDADGTISGVITIAYDVTEMILACKKIEESDKRYNMMLMHSPFTFAVLKGRDLVIAFANDRVKAVWGKGNDVEGKSLLNLMPELKDTPFPALMDEVMATGVPYQGREVQSPHNVHGHAREEYFNFVFQPYWEADQTISGITIIGYDVTEQVIAKRKIEESEQRFRSLVEKSPFPISIFKGKELKMEVANEPLLKIFNVGKEVLGKPLLEILPEMKEQPFMALLLDVLENGATHYGSEQPAYFLRENGEKDTRYFNFVYQPYRENDRSVSGVMSLATDVTEQVVARKKIEAQVIMHEEMLMNAPYVACTLEGPNHVFSLVNKQYQQLFGSRILKGKPFIKALPEMEGQGFDKLLDNIYNTGETYVGFDIPVTFAREEGHTPELGYFNFSYQPMFDENRKIYSILGFGYEVTEIVKAKLIIEESELQFRVLTNSMPQKITNADAAGNMIFFNQKWLDDTGLTFDELKDWGWEKSIHTDDLKLTVANWKHSIATGDVFDMECRIQNKEGEYRWHLSRAVPIKDETGKILMWVGSNTDIHEQKEQRKELEKAVEKRTEELKKINVELENANRDLTAFAYISSHDLQEPLRKINNFVDVILAEEEQNLSDLGKKYFLRLRETSKRMQVLIKDLLAFSSSGNSEKIFEKTDLNLLLDEVKFDFEEIIQQKKATIDATGLGDMVVIRFQFRQLLNNLIGNSLKFSKENTAPHITITSKIEKGSTLNNEKLLPEINYCHIIFTDNGIGFEAEYQDRIFEVFQRLHSVEEYKGTGIGLAICKRIVENHNGIITSTSELNEGARFDIYIPVDPVLPDVPPSIRN</sequence>
<dbReference type="InterPro" id="IPR052162">
    <property type="entry name" value="Sensor_kinase/Photoreceptor"/>
</dbReference>
<dbReference type="SMART" id="SM00091">
    <property type="entry name" value="PAS"/>
    <property type="match status" value="3"/>
</dbReference>
<dbReference type="PANTHER" id="PTHR43304:SF1">
    <property type="entry name" value="PAC DOMAIN-CONTAINING PROTEIN"/>
    <property type="match status" value="1"/>
</dbReference>
<dbReference type="PRINTS" id="PR00344">
    <property type="entry name" value="BCTRLSENSOR"/>
</dbReference>
<comment type="catalytic activity">
    <reaction evidence="1">
        <text>ATP + protein L-histidine = ADP + protein N-phospho-L-histidine.</text>
        <dbReference type="EC" id="2.7.13.3"/>
    </reaction>
</comment>
<accession>A0A2S7SPV7</accession>
<keyword evidence="6" id="KW-0175">Coiled coil</keyword>
<dbReference type="Gene3D" id="3.30.450.20">
    <property type="entry name" value="PAS domain"/>
    <property type="match status" value="5"/>
</dbReference>
<dbReference type="SUPFAM" id="SSF55785">
    <property type="entry name" value="PYP-like sensor domain (PAS domain)"/>
    <property type="match status" value="5"/>
</dbReference>
<evidence type="ECO:0000259" key="7">
    <source>
        <dbReference type="PROSITE" id="PS50109"/>
    </source>
</evidence>
<evidence type="ECO:0000313" key="10">
    <source>
        <dbReference type="Proteomes" id="UP000239872"/>
    </source>
</evidence>
<dbReference type="Proteomes" id="UP000239872">
    <property type="component" value="Unassembled WGS sequence"/>
</dbReference>
<evidence type="ECO:0000256" key="5">
    <source>
        <dbReference type="ARBA" id="ARBA00022777"/>
    </source>
</evidence>
<evidence type="ECO:0000256" key="2">
    <source>
        <dbReference type="ARBA" id="ARBA00012438"/>
    </source>
</evidence>
<dbReference type="InterPro" id="IPR000700">
    <property type="entry name" value="PAS-assoc_C"/>
</dbReference>
<dbReference type="SMART" id="SM00387">
    <property type="entry name" value="HATPase_c"/>
    <property type="match status" value="1"/>
</dbReference>
<evidence type="ECO:0000256" key="6">
    <source>
        <dbReference type="SAM" id="Coils"/>
    </source>
</evidence>
<dbReference type="InterPro" id="IPR001610">
    <property type="entry name" value="PAC"/>
</dbReference>
<dbReference type="InterPro" id="IPR013656">
    <property type="entry name" value="PAS_4"/>
</dbReference>
<dbReference type="Pfam" id="PF02518">
    <property type="entry name" value="HATPase_c"/>
    <property type="match status" value="1"/>
</dbReference>
<dbReference type="InterPro" id="IPR013655">
    <property type="entry name" value="PAS_fold_3"/>
</dbReference>